<evidence type="ECO:0000313" key="2">
    <source>
        <dbReference type="EMBL" id="RVX74919.1"/>
    </source>
</evidence>
<dbReference type="EMBL" id="NAJM01000003">
    <property type="protein sequence ID" value="RVX74919.1"/>
    <property type="molecule type" value="Genomic_DNA"/>
</dbReference>
<reference evidence="2 3" key="1">
    <citation type="submission" date="2017-03" db="EMBL/GenBank/DDBJ databases">
        <title>Genomes of endolithic fungi from Antarctica.</title>
        <authorList>
            <person name="Coleine C."/>
            <person name="Masonjones S."/>
            <person name="Stajich J.E."/>
        </authorList>
    </citation>
    <scope>NUCLEOTIDE SEQUENCE [LARGE SCALE GENOMIC DNA]</scope>
    <source>
        <strain evidence="2 3">CCFEE 6314</strain>
    </source>
</reference>
<evidence type="ECO:0000313" key="3">
    <source>
        <dbReference type="Proteomes" id="UP000288859"/>
    </source>
</evidence>
<dbReference type="GO" id="GO:0019239">
    <property type="term" value="F:deaminase activity"/>
    <property type="evidence" value="ECO:0007669"/>
    <property type="project" value="TreeGrafter"/>
</dbReference>
<dbReference type="InterPro" id="IPR035959">
    <property type="entry name" value="RutC-like_sf"/>
</dbReference>
<dbReference type="GO" id="GO:0003676">
    <property type="term" value="F:nucleic acid binding"/>
    <property type="evidence" value="ECO:0007669"/>
    <property type="project" value="InterPro"/>
</dbReference>
<dbReference type="CDD" id="cd00448">
    <property type="entry name" value="YjgF_YER057c_UK114_family"/>
    <property type="match status" value="1"/>
</dbReference>
<dbReference type="PANTHER" id="PTHR11803">
    <property type="entry name" value="2-IMINOBUTANOATE/2-IMINOPROPANOATE DEAMINASE RIDA"/>
    <property type="match status" value="1"/>
</dbReference>
<gene>
    <name evidence="2" type="ORF">B0A52_01196</name>
</gene>
<dbReference type="VEuPathDB" id="FungiDB:PV10_00476"/>
<dbReference type="AlphaFoldDB" id="A0A438NGR0"/>
<feature type="compositionally biased region" description="Polar residues" evidence="1">
    <location>
        <begin position="84"/>
        <end position="100"/>
    </location>
</feature>
<protein>
    <submittedName>
        <fullName evidence="2">Uncharacterized protein</fullName>
    </submittedName>
</protein>
<feature type="compositionally biased region" description="Basic and acidic residues" evidence="1">
    <location>
        <begin position="74"/>
        <end position="83"/>
    </location>
</feature>
<dbReference type="SUPFAM" id="SSF55298">
    <property type="entry name" value="YjgF-like"/>
    <property type="match status" value="1"/>
</dbReference>
<dbReference type="OrthoDB" id="309640at2759"/>
<dbReference type="PANTHER" id="PTHR11803:SF42">
    <property type="entry name" value="MMF1"/>
    <property type="match status" value="1"/>
</dbReference>
<organism evidence="2 3">
    <name type="scientific">Exophiala mesophila</name>
    <name type="common">Black yeast-like fungus</name>
    <dbReference type="NCBI Taxonomy" id="212818"/>
    <lineage>
        <taxon>Eukaryota</taxon>
        <taxon>Fungi</taxon>
        <taxon>Dikarya</taxon>
        <taxon>Ascomycota</taxon>
        <taxon>Pezizomycotina</taxon>
        <taxon>Eurotiomycetes</taxon>
        <taxon>Chaetothyriomycetidae</taxon>
        <taxon>Chaetothyriales</taxon>
        <taxon>Herpotrichiellaceae</taxon>
        <taxon>Exophiala</taxon>
    </lineage>
</organism>
<dbReference type="Pfam" id="PF01042">
    <property type="entry name" value="Ribonuc_L-PSP"/>
    <property type="match status" value="1"/>
</dbReference>
<dbReference type="Gene3D" id="3.30.420.10">
    <property type="entry name" value="Ribonuclease H-like superfamily/Ribonuclease H"/>
    <property type="match status" value="1"/>
</dbReference>
<sequence>MAQASSFQRPGNAPALIPGSQFPWSNIEETQAYLEKLERLCHRERILRANNYVLEQLTQKQITKKLRCVNCFGRPDKSSHEPTKTNVDPSTSERNGNTNDTNRHDNVHILQHYHYHVAPAASGTTIQDSHTKDPRQTSPKAKAIALDCEMGTSMIGEPELIRVTAIDLFTKKTLIDNLVYPSVPMSHFNSRYSGVTGRDMDLARRSKTCYYGRDKAREALWKFVDQNTIVCNFVDGESSEDSTREKSVKTQLLDSSPTNIISSLKMQDSSGSWIYGRRWLPIRSGWGCFSKTHWYPVDEYYRTRDSRMNRSFFRLMGIMPVLQEPRIDYVVFDPWDPYWYGGGRRLPLPVPRGGGDWTGWRPWDMTDPMVAADLEEWMEWRAQRHRDEFARIDGEVAEMNNWHPVYYDDMLEGGPPRRNQVREGPDIGRIRQLRRELAEMEQHRADLDRYELRGDRRGRFDRCFNLSFSVFSLHPQLLIFSHVSHNFKISFLNTQSLEMAPKQVVQSDKGLKSPLLSQAIVHNGTVYVSGNVGLDIAANKIVEGSTYDRSVQALKNIEVVLQEAGSSLSNLVNIYITSMENYAAVNKAYLELIPDPKPARTCVAVKELPFGTDVSFMPVQSSMPD</sequence>
<dbReference type="Gene3D" id="3.30.1330.40">
    <property type="entry name" value="RutC-like"/>
    <property type="match status" value="1"/>
</dbReference>
<comment type="caution">
    <text evidence="2">The sequence shown here is derived from an EMBL/GenBank/DDBJ whole genome shotgun (WGS) entry which is preliminary data.</text>
</comment>
<dbReference type="Proteomes" id="UP000288859">
    <property type="component" value="Unassembled WGS sequence"/>
</dbReference>
<dbReference type="GO" id="GO:0005739">
    <property type="term" value="C:mitochondrion"/>
    <property type="evidence" value="ECO:0007669"/>
    <property type="project" value="TreeGrafter"/>
</dbReference>
<accession>A0A438NGR0</accession>
<dbReference type="InterPro" id="IPR036397">
    <property type="entry name" value="RNaseH_sf"/>
</dbReference>
<name>A0A438NGR0_EXOME</name>
<evidence type="ECO:0000256" key="1">
    <source>
        <dbReference type="SAM" id="MobiDB-lite"/>
    </source>
</evidence>
<dbReference type="InterPro" id="IPR006175">
    <property type="entry name" value="YjgF/YER057c/UK114"/>
</dbReference>
<feature type="region of interest" description="Disordered" evidence="1">
    <location>
        <begin position="73"/>
        <end position="104"/>
    </location>
</feature>
<dbReference type="GO" id="GO:0005829">
    <property type="term" value="C:cytosol"/>
    <property type="evidence" value="ECO:0007669"/>
    <property type="project" value="TreeGrafter"/>
</dbReference>
<proteinExistence type="predicted"/>